<gene>
    <name evidence="3" type="ORF">AMORRO_LOCUS14969</name>
</gene>
<protein>
    <submittedName>
        <fullName evidence="3">11224_t:CDS:1</fullName>
    </submittedName>
</protein>
<dbReference type="PANTHER" id="PTHR10492:SF57">
    <property type="entry name" value="ATP-DEPENDENT DNA HELICASE"/>
    <property type="match status" value="1"/>
</dbReference>
<dbReference type="InterPro" id="IPR042522">
    <property type="entry name" value="Atg7_N_1"/>
</dbReference>
<dbReference type="PANTHER" id="PTHR10492">
    <property type="match status" value="1"/>
</dbReference>
<feature type="non-terminal residue" evidence="3">
    <location>
        <position position="164"/>
    </location>
</feature>
<feature type="domain" description="Ubiquitin-like modifier-activating enzyme Atg7 N-terminal" evidence="1">
    <location>
        <begin position="87"/>
        <end position="154"/>
    </location>
</feature>
<dbReference type="Proteomes" id="UP000789342">
    <property type="component" value="Unassembled WGS sequence"/>
</dbReference>
<organism evidence="3 4">
    <name type="scientific">Acaulospora morrowiae</name>
    <dbReference type="NCBI Taxonomy" id="94023"/>
    <lineage>
        <taxon>Eukaryota</taxon>
        <taxon>Fungi</taxon>
        <taxon>Fungi incertae sedis</taxon>
        <taxon>Mucoromycota</taxon>
        <taxon>Glomeromycotina</taxon>
        <taxon>Glomeromycetes</taxon>
        <taxon>Diversisporales</taxon>
        <taxon>Acaulosporaceae</taxon>
        <taxon>Acaulospora</taxon>
    </lineage>
</organism>
<proteinExistence type="predicted"/>
<evidence type="ECO:0000259" key="1">
    <source>
        <dbReference type="Pfam" id="PF16420"/>
    </source>
</evidence>
<feature type="domain" description="DNA helicase Pif1-like 2B" evidence="2">
    <location>
        <begin position="1"/>
        <end position="36"/>
    </location>
</feature>
<name>A0A9N9INP9_9GLOM</name>
<dbReference type="Pfam" id="PF21530">
    <property type="entry name" value="Pif1_2B_dom"/>
    <property type="match status" value="1"/>
</dbReference>
<keyword evidence="4" id="KW-1185">Reference proteome</keyword>
<sequence>NLPAHKLSLKVGTPIMLMRNLNVAEGLCNGTRLICHKFQQHVIETKVITDTHIGNHVFLPCITLTSSNLDLPFILKRRQFPIKMALVQFVTFSSAVEASFWHNLSTRKIDLYKLDDAPQKIVGYYTTGHLLQSQNSTEANIAVPARLCLGTGAFYEDNDESFSR</sequence>
<dbReference type="InterPro" id="IPR049163">
    <property type="entry name" value="Pif1-like_2B_dom"/>
</dbReference>
<dbReference type="Gene3D" id="3.40.140.70">
    <property type="entry name" value="Ubiquitin-like modifier-activating enzyme ATG7 N-terminal domain"/>
    <property type="match status" value="1"/>
</dbReference>
<dbReference type="OrthoDB" id="338614at2759"/>
<feature type="non-terminal residue" evidence="3">
    <location>
        <position position="1"/>
    </location>
</feature>
<evidence type="ECO:0000259" key="2">
    <source>
        <dbReference type="Pfam" id="PF21530"/>
    </source>
</evidence>
<accession>A0A9N9INP9</accession>
<dbReference type="AlphaFoldDB" id="A0A9N9INP9"/>
<comment type="caution">
    <text evidence="3">The sequence shown here is derived from an EMBL/GenBank/DDBJ whole genome shotgun (WGS) entry which is preliminary data.</text>
</comment>
<reference evidence="3" key="1">
    <citation type="submission" date="2021-06" db="EMBL/GenBank/DDBJ databases">
        <authorList>
            <person name="Kallberg Y."/>
            <person name="Tangrot J."/>
            <person name="Rosling A."/>
        </authorList>
    </citation>
    <scope>NUCLEOTIDE SEQUENCE</scope>
    <source>
        <strain evidence="3">CL551</strain>
    </source>
</reference>
<dbReference type="Pfam" id="PF16420">
    <property type="entry name" value="ATG7_N"/>
    <property type="match status" value="1"/>
</dbReference>
<dbReference type="EMBL" id="CAJVPV010032478">
    <property type="protein sequence ID" value="CAG8744976.1"/>
    <property type="molecule type" value="Genomic_DNA"/>
</dbReference>
<evidence type="ECO:0000313" key="4">
    <source>
        <dbReference type="Proteomes" id="UP000789342"/>
    </source>
</evidence>
<evidence type="ECO:0000313" key="3">
    <source>
        <dbReference type="EMBL" id="CAG8744976.1"/>
    </source>
</evidence>
<dbReference type="InterPro" id="IPR032197">
    <property type="entry name" value="Atg7_N"/>
</dbReference>